<protein>
    <submittedName>
        <fullName evidence="1">Uncharacterized protein</fullName>
    </submittedName>
</protein>
<evidence type="ECO:0000313" key="2">
    <source>
        <dbReference type="Proteomes" id="UP001215598"/>
    </source>
</evidence>
<organism evidence="1 2">
    <name type="scientific">Mycena metata</name>
    <dbReference type="NCBI Taxonomy" id="1033252"/>
    <lineage>
        <taxon>Eukaryota</taxon>
        <taxon>Fungi</taxon>
        <taxon>Dikarya</taxon>
        <taxon>Basidiomycota</taxon>
        <taxon>Agaricomycotina</taxon>
        <taxon>Agaricomycetes</taxon>
        <taxon>Agaricomycetidae</taxon>
        <taxon>Agaricales</taxon>
        <taxon>Marasmiineae</taxon>
        <taxon>Mycenaceae</taxon>
        <taxon>Mycena</taxon>
    </lineage>
</organism>
<dbReference type="EMBL" id="JARKIB010000002">
    <property type="protein sequence ID" value="KAJ7784151.1"/>
    <property type="molecule type" value="Genomic_DNA"/>
</dbReference>
<dbReference type="AlphaFoldDB" id="A0AAD7KIY6"/>
<proteinExistence type="predicted"/>
<comment type="caution">
    <text evidence="1">The sequence shown here is derived from an EMBL/GenBank/DDBJ whole genome shotgun (WGS) entry which is preliminary data.</text>
</comment>
<keyword evidence="2" id="KW-1185">Reference proteome</keyword>
<gene>
    <name evidence="1" type="ORF">B0H16DRAFT_1446412</name>
</gene>
<name>A0AAD7KIY6_9AGAR</name>
<accession>A0AAD7KIY6</accession>
<reference evidence="1" key="1">
    <citation type="submission" date="2023-03" db="EMBL/GenBank/DDBJ databases">
        <title>Massive genome expansion in bonnet fungi (Mycena s.s.) driven by repeated elements and novel gene families across ecological guilds.</title>
        <authorList>
            <consortium name="Lawrence Berkeley National Laboratory"/>
            <person name="Harder C.B."/>
            <person name="Miyauchi S."/>
            <person name="Viragh M."/>
            <person name="Kuo A."/>
            <person name="Thoen E."/>
            <person name="Andreopoulos B."/>
            <person name="Lu D."/>
            <person name="Skrede I."/>
            <person name="Drula E."/>
            <person name="Henrissat B."/>
            <person name="Morin E."/>
            <person name="Kohler A."/>
            <person name="Barry K."/>
            <person name="LaButti K."/>
            <person name="Morin E."/>
            <person name="Salamov A."/>
            <person name="Lipzen A."/>
            <person name="Mereny Z."/>
            <person name="Hegedus B."/>
            <person name="Baldrian P."/>
            <person name="Stursova M."/>
            <person name="Weitz H."/>
            <person name="Taylor A."/>
            <person name="Grigoriev I.V."/>
            <person name="Nagy L.G."/>
            <person name="Martin F."/>
            <person name="Kauserud H."/>
        </authorList>
    </citation>
    <scope>NUCLEOTIDE SEQUENCE</scope>
    <source>
        <strain evidence="1">CBHHK182m</strain>
    </source>
</reference>
<evidence type="ECO:0000313" key="1">
    <source>
        <dbReference type="EMBL" id="KAJ7784151.1"/>
    </source>
</evidence>
<sequence>MSTLTVGLATPFAANVLPARCLVLRHHLIRLSDIQTPVPLIIRSNGVSHEKVISLGNPQVGPIPQQRGPWWSIDTALAKKPRPQNQLIGFNVIPEIRWGRPKIRGSSRDFVAPKDYKSPPLRAALRTPRATLKPLRRRHIATDPSAAIAAGEATTPPHARFTTRQHAPARRHEPRSEYTHARTLVFVSCSLYGRSNLKRGLGTEDNCSFGRMYMGLFTEQSTVETACPPRADRSGQCGALHHLNASATLAPFLFVVASLQELATGSRVAPRYHLDRLVKARKRTDELFKIERLLSAENTFHIKKILKVGNEPRR</sequence>
<dbReference type="Proteomes" id="UP001215598">
    <property type="component" value="Unassembled WGS sequence"/>
</dbReference>